<reference evidence="2" key="1">
    <citation type="journal article" name="Front. Microbiol.">
        <title>The 287,403 bp Mitochondrial Genome of Ectomycorrhizal Fungus Tuber calosporum Reveals Intron Expansion, tRNA Loss, and Gene Rearrangement.</title>
        <authorList>
            <person name="Li X."/>
            <person name="Li L."/>
            <person name="Bao Z."/>
            <person name="Tu W."/>
            <person name="He X."/>
            <person name="Zhang B."/>
            <person name="Ye L."/>
            <person name="Wang X."/>
            <person name="Li Q."/>
        </authorList>
    </citation>
    <scope>NUCLEOTIDE SEQUENCE</scope>
</reference>
<geneLocation type="mitochondrion" evidence="2"/>
<keyword evidence="1" id="KW-1133">Transmembrane helix</keyword>
<comment type="subcellular location">
    <subcellularLocation>
        <location evidence="1">Mitochondrion membrane</location>
        <topology evidence="1">Multi-pass membrane protein</topology>
    </subcellularLocation>
</comment>
<keyword evidence="1" id="KW-0830">Ubiquinone</keyword>
<dbReference type="InterPro" id="IPR042106">
    <property type="entry name" value="Nuo/plastoQ_OxRdtase_6_NuoJ"/>
</dbReference>
<name>A0A7S6VJE4_9PEZI</name>
<feature type="transmembrane region" description="Helical" evidence="1">
    <location>
        <begin position="122"/>
        <end position="143"/>
    </location>
</feature>
<dbReference type="RefSeq" id="YP_010033046.1">
    <property type="nucleotide sequence ID" value="NC_053885.1"/>
</dbReference>
<dbReference type="GO" id="GO:0008137">
    <property type="term" value="F:NADH dehydrogenase (ubiquinone) activity"/>
    <property type="evidence" value="ECO:0007669"/>
    <property type="project" value="UniProtKB-UniRule"/>
</dbReference>
<feature type="transmembrane region" description="Helical" evidence="1">
    <location>
        <begin position="63"/>
        <end position="84"/>
    </location>
</feature>
<accession>A0A7S6VJE4</accession>
<keyword evidence="1" id="KW-0520">NAD</keyword>
<keyword evidence="1" id="KW-0812">Transmembrane</keyword>
<dbReference type="EMBL" id="MT028548">
    <property type="protein sequence ID" value="QOW39554.1"/>
    <property type="molecule type" value="Genomic_DNA"/>
</dbReference>
<dbReference type="EC" id="7.1.1.2" evidence="1"/>
<evidence type="ECO:0000256" key="1">
    <source>
        <dbReference type="RuleBase" id="RU004430"/>
    </source>
</evidence>
<sequence length="275" mass="30577">MVITLRFLHQRVLKLRLNMQNFYIKLEIFSNGGFQPIALDILYLLSILSGIFVIISKNPVQSILFLISLFINISCYLVLTGMHFLGLSYLLVYVGGISMLFLFVIMLINIRDSELKNNSTQNIPLGLLVSIAFYYPLLSVIPFSNSESLDSELGRIYIISSNKWDTAITQNTDIAAIGNIIYSSHAVWLILAGFILLLALVGAISITISPNSDTKRPPASGLRPPASGGDRFLHCCSYTYLLRNKINNLKVALGMIRHYTSVVKIGVCAHQSQSE</sequence>
<proteinExistence type="inferred from homology"/>
<dbReference type="Pfam" id="PF00499">
    <property type="entry name" value="Oxidored_q3"/>
    <property type="match status" value="1"/>
</dbReference>
<dbReference type="Gene3D" id="1.20.120.1200">
    <property type="entry name" value="NADH-ubiquinone/plastoquinone oxidoreductase chain 6, subunit NuoJ"/>
    <property type="match status" value="1"/>
</dbReference>
<feature type="transmembrane region" description="Helical" evidence="1">
    <location>
        <begin position="90"/>
        <end position="110"/>
    </location>
</feature>
<gene>
    <name evidence="2" type="primary">nad6</name>
</gene>
<dbReference type="PANTHER" id="PTHR33269:SF17">
    <property type="entry name" value="NADH-UBIQUINONE OXIDOREDUCTASE CHAIN 6"/>
    <property type="match status" value="1"/>
</dbReference>
<dbReference type="AlphaFoldDB" id="A0A7S6VJE4"/>
<evidence type="ECO:0000313" key="2">
    <source>
        <dbReference type="EMBL" id="QOW39554.1"/>
    </source>
</evidence>
<dbReference type="GO" id="GO:0031966">
    <property type="term" value="C:mitochondrial membrane"/>
    <property type="evidence" value="ECO:0007669"/>
    <property type="project" value="UniProtKB-SubCell"/>
</dbReference>
<keyword evidence="1" id="KW-1278">Translocase</keyword>
<feature type="transmembrane region" description="Helical" evidence="1">
    <location>
        <begin position="37"/>
        <end position="56"/>
    </location>
</feature>
<dbReference type="PANTHER" id="PTHR33269">
    <property type="entry name" value="NADH-UBIQUINONE OXIDOREDUCTASE CHAIN 6"/>
    <property type="match status" value="1"/>
</dbReference>
<keyword evidence="1" id="KW-0472">Membrane</keyword>
<keyword evidence="1" id="KW-0813">Transport</keyword>
<comment type="catalytic activity">
    <reaction evidence="1">
        <text>a ubiquinone + NADH + 5 H(+)(in) = a ubiquinol + NAD(+) + 4 H(+)(out)</text>
        <dbReference type="Rhea" id="RHEA:29091"/>
        <dbReference type="Rhea" id="RHEA-COMP:9565"/>
        <dbReference type="Rhea" id="RHEA-COMP:9566"/>
        <dbReference type="ChEBI" id="CHEBI:15378"/>
        <dbReference type="ChEBI" id="CHEBI:16389"/>
        <dbReference type="ChEBI" id="CHEBI:17976"/>
        <dbReference type="ChEBI" id="CHEBI:57540"/>
        <dbReference type="ChEBI" id="CHEBI:57945"/>
        <dbReference type="EC" id="7.1.1.2"/>
    </reaction>
</comment>
<comment type="similarity">
    <text evidence="1">Belongs to the complex I subunit 6 family.</text>
</comment>
<dbReference type="InterPro" id="IPR001457">
    <property type="entry name" value="NADH_UbQ/plastoQ_OxRdtase_su6"/>
</dbReference>
<comment type="function">
    <text evidence="1">Core subunit of the mitochondrial membrane respiratory chain NADH dehydrogenase (Complex I) which catalyzes electron transfer from NADH through the respiratory chain, using ubiquinone as an electron acceptor. Essential for the catalytic activity and assembly of complex I.</text>
</comment>
<dbReference type="GeneID" id="63379097"/>
<keyword evidence="1 2" id="KW-0496">Mitochondrion</keyword>
<organism evidence="2">
    <name type="scientific">Tuber calosporum</name>
    <dbReference type="NCBI Taxonomy" id="1894963"/>
    <lineage>
        <taxon>Eukaryota</taxon>
        <taxon>Fungi</taxon>
        <taxon>Dikarya</taxon>
        <taxon>Ascomycota</taxon>
        <taxon>Pezizomycotina</taxon>
        <taxon>Pezizomycetes</taxon>
        <taxon>Pezizales</taxon>
        <taxon>Tuberaceae</taxon>
        <taxon>Tuber</taxon>
    </lineage>
</organism>
<keyword evidence="1" id="KW-0249">Electron transport</keyword>
<protein>
    <recommendedName>
        <fullName evidence="1">NADH-ubiquinone oxidoreductase chain 6</fullName>
        <ecNumber evidence="1">7.1.1.2</ecNumber>
    </recommendedName>
</protein>
<keyword evidence="1" id="KW-0679">Respiratory chain</keyword>
<feature type="transmembrane region" description="Helical" evidence="1">
    <location>
        <begin position="186"/>
        <end position="208"/>
    </location>
</feature>